<organism evidence="2 3">
    <name type="scientific">Rhodanobacter lindaniclasticus</name>
    <dbReference type="NCBI Taxonomy" id="75310"/>
    <lineage>
        <taxon>Bacteria</taxon>
        <taxon>Pseudomonadati</taxon>
        <taxon>Pseudomonadota</taxon>
        <taxon>Gammaproteobacteria</taxon>
        <taxon>Lysobacterales</taxon>
        <taxon>Rhodanobacteraceae</taxon>
        <taxon>Rhodanobacter</taxon>
    </lineage>
</organism>
<evidence type="ECO:0000313" key="3">
    <source>
        <dbReference type="Proteomes" id="UP000306317"/>
    </source>
</evidence>
<protein>
    <submittedName>
        <fullName evidence="2">Uncharacterized protein</fullName>
    </submittedName>
</protein>
<accession>A0A4S3KIM0</accession>
<dbReference type="EMBL" id="MWIO01000022">
    <property type="protein sequence ID" value="THD07814.1"/>
    <property type="molecule type" value="Genomic_DNA"/>
</dbReference>
<dbReference type="AlphaFoldDB" id="A0A4S3KIM0"/>
<sequence length="90" mass="9841">MLQLDPPIPLTTPKGEGFAHILIDYGPETDPYWTVFITRTGEVWTYSNPEVRATRNITLGRTQPDSPPQDPRSTPADRSGPPKAAVPGGQ</sequence>
<gene>
    <name evidence="2" type="ORF">B1991_07690</name>
</gene>
<keyword evidence="3" id="KW-1185">Reference proteome</keyword>
<evidence type="ECO:0000256" key="1">
    <source>
        <dbReference type="SAM" id="MobiDB-lite"/>
    </source>
</evidence>
<reference evidence="2 3" key="1">
    <citation type="submission" date="2017-02" db="EMBL/GenBank/DDBJ databases">
        <title>Whole genome sequencing of Rhodanobacter lindaniclasticus DSM 17932.</title>
        <authorList>
            <person name="Kumar S."/>
            <person name="Patil P."/>
            <person name="Patil P.B."/>
        </authorList>
    </citation>
    <scope>NUCLEOTIDE SEQUENCE [LARGE SCALE GENOMIC DNA]</scope>
    <source>
        <strain evidence="2 3">DSM 17932</strain>
    </source>
</reference>
<evidence type="ECO:0000313" key="2">
    <source>
        <dbReference type="EMBL" id="THD07814.1"/>
    </source>
</evidence>
<proteinExistence type="predicted"/>
<comment type="caution">
    <text evidence="2">The sequence shown here is derived from an EMBL/GenBank/DDBJ whole genome shotgun (WGS) entry which is preliminary data.</text>
</comment>
<name>A0A4S3KIM0_9GAMM</name>
<feature type="region of interest" description="Disordered" evidence="1">
    <location>
        <begin position="55"/>
        <end position="90"/>
    </location>
</feature>
<dbReference type="Proteomes" id="UP000306317">
    <property type="component" value="Unassembled WGS sequence"/>
</dbReference>
<feature type="compositionally biased region" description="Polar residues" evidence="1">
    <location>
        <begin position="55"/>
        <end position="64"/>
    </location>
</feature>